<evidence type="ECO:0000256" key="1">
    <source>
        <dbReference type="ARBA" id="ARBA00022679"/>
    </source>
</evidence>
<evidence type="ECO:0000313" key="4">
    <source>
        <dbReference type="Proteomes" id="UP000321617"/>
    </source>
</evidence>
<reference evidence="3 4" key="1">
    <citation type="journal article" date="2013" name="Stand. Genomic Sci.">
        <title>Genomic Encyclopedia of Type Strains, Phase I: The one thousand microbial genomes (KMG-I) project.</title>
        <authorList>
            <person name="Kyrpides N.C."/>
            <person name="Woyke T."/>
            <person name="Eisen J.A."/>
            <person name="Garrity G."/>
            <person name="Lilburn T.G."/>
            <person name="Beck B.J."/>
            <person name="Whitman W.B."/>
            <person name="Hugenholtz P."/>
            <person name="Klenk H.P."/>
        </authorList>
    </citation>
    <scope>NUCLEOTIDE SEQUENCE [LARGE SCALE GENOMIC DNA]</scope>
    <source>
        <strain evidence="3 4">DSM 45044</strain>
    </source>
</reference>
<dbReference type="OrthoDB" id="9794513at2"/>
<feature type="domain" description="Glycosyl transferase family 1" evidence="2">
    <location>
        <begin position="224"/>
        <end position="301"/>
    </location>
</feature>
<sequence length="326" mass="35433">MTGTDAPLNILMWHVHGSWSTSFVQSSHRCLIPVLPEGAPWGLGRAGRPWPDTAVEVTPAELADTPVDLVILQRPEELALAERWLGRRPGIDVPAVYVEHNTPVTPTGSRHPVADRRDIPIAHVTHFNRMMWDNGDAPCVVVPHGIVDPGYRYTGEIARAVALINEPVRRNRVTGTDLLPLFGQVAPVDVFGIHVERLADDPAFAAAGVNPVADLGHAELHPQMAARRVYLHTARWTSLGLSLLEAMTLGMPVVAVASTEAPMSVPPEAGAVSADVSVLQDRLYKLIADPDAAVEAGRHARDHALRHFGLQQFLTNWDNVIAKAVR</sequence>
<accession>A0A562VA14</accession>
<dbReference type="EMBL" id="VLLL01000005">
    <property type="protein sequence ID" value="TWJ14714.1"/>
    <property type="molecule type" value="Genomic_DNA"/>
</dbReference>
<comment type="caution">
    <text evidence="3">The sequence shown here is derived from an EMBL/GenBank/DDBJ whole genome shotgun (WGS) entry which is preliminary data.</text>
</comment>
<evidence type="ECO:0000313" key="3">
    <source>
        <dbReference type="EMBL" id="TWJ14714.1"/>
    </source>
</evidence>
<keyword evidence="4" id="KW-1185">Reference proteome</keyword>
<organism evidence="3 4">
    <name type="scientific">Stackebrandtia albiflava</name>
    <dbReference type="NCBI Taxonomy" id="406432"/>
    <lineage>
        <taxon>Bacteria</taxon>
        <taxon>Bacillati</taxon>
        <taxon>Actinomycetota</taxon>
        <taxon>Actinomycetes</taxon>
        <taxon>Glycomycetales</taxon>
        <taxon>Glycomycetaceae</taxon>
        <taxon>Stackebrandtia</taxon>
    </lineage>
</organism>
<dbReference type="GO" id="GO:0016757">
    <property type="term" value="F:glycosyltransferase activity"/>
    <property type="evidence" value="ECO:0007669"/>
    <property type="project" value="InterPro"/>
</dbReference>
<keyword evidence="1 3" id="KW-0808">Transferase</keyword>
<proteinExistence type="predicted"/>
<dbReference type="AlphaFoldDB" id="A0A562VA14"/>
<dbReference type="SUPFAM" id="SSF53756">
    <property type="entry name" value="UDP-Glycosyltransferase/glycogen phosphorylase"/>
    <property type="match status" value="1"/>
</dbReference>
<dbReference type="InterPro" id="IPR001296">
    <property type="entry name" value="Glyco_trans_1"/>
</dbReference>
<dbReference type="Proteomes" id="UP000321617">
    <property type="component" value="Unassembled WGS sequence"/>
</dbReference>
<dbReference type="RefSeq" id="WP_147132216.1">
    <property type="nucleotide sequence ID" value="NZ_BAABIJ010000001.1"/>
</dbReference>
<dbReference type="Pfam" id="PF00534">
    <property type="entry name" value="Glycos_transf_1"/>
    <property type="match status" value="1"/>
</dbReference>
<dbReference type="Gene3D" id="3.40.50.2000">
    <property type="entry name" value="Glycogen Phosphorylase B"/>
    <property type="match status" value="1"/>
</dbReference>
<gene>
    <name evidence="3" type="ORF">LX16_0403</name>
</gene>
<evidence type="ECO:0000259" key="2">
    <source>
        <dbReference type="Pfam" id="PF00534"/>
    </source>
</evidence>
<name>A0A562VA14_9ACTN</name>
<protein>
    <submittedName>
        <fullName evidence="3">Glycosyl transferase family 1</fullName>
    </submittedName>
</protein>